<organism evidence="2 3">
    <name type="scientific">Naegleria lovaniensis</name>
    <name type="common">Amoeba</name>
    <dbReference type="NCBI Taxonomy" id="51637"/>
    <lineage>
        <taxon>Eukaryota</taxon>
        <taxon>Discoba</taxon>
        <taxon>Heterolobosea</taxon>
        <taxon>Tetramitia</taxon>
        <taxon>Eutetramitia</taxon>
        <taxon>Vahlkampfiidae</taxon>
        <taxon>Naegleria</taxon>
    </lineage>
</organism>
<sequence>MDAMTSNPATADSTIPSVVNDKPFASLEQQAPLVNEESSSILKRKREEAEAPSCSEETLGEANTSMDVSNQDSNTAEEESTTVVEFESQTKKTKLEESNQSSSECNTEEMKEVATGEELVSENSSTDPQSSSNEVSEHNVENSIMMDGDTSLKNVDSEVVAEEAAVVVEEELSELTLLYDDKDRALNFYQAVFGVEVICQHEECTSVPQVEGATTNHDSSLVSRKEEENKKERVVDDHNSFLEPDFKLKGYKLRGTLSPKKKQANARSVVEDAPSNNELPTSKIYVPADQLQSTLEKIKEFSGAVLLSTEENSQEFPAVICPEGNKLVLVPSSV</sequence>
<feature type="compositionally biased region" description="Polar residues" evidence="1">
    <location>
        <begin position="1"/>
        <end position="17"/>
    </location>
</feature>
<comment type="caution">
    <text evidence="2">The sequence shown here is derived from an EMBL/GenBank/DDBJ whole genome shotgun (WGS) entry which is preliminary data.</text>
</comment>
<dbReference type="Proteomes" id="UP000816034">
    <property type="component" value="Unassembled WGS sequence"/>
</dbReference>
<gene>
    <name evidence="2" type="ORF">C9374_000356</name>
</gene>
<reference evidence="2 3" key="1">
    <citation type="journal article" date="2018" name="BMC Genomics">
        <title>The genome of Naegleria lovaniensis, the basis for a comparative approach to unravel pathogenicity factors of the human pathogenic amoeba N. fowleri.</title>
        <authorList>
            <person name="Liechti N."/>
            <person name="Schurch N."/>
            <person name="Bruggmann R."/>
            <person name="Wittwer M."/>
        </authorList>
    </citation>
    <scope>NUCLEOTIDE SEQUENCE [LARGE SCALE GENOMIC DNA]</scope>
    <source>
        <strain evidence="2 3">ATCC 30569</strain>
    </source>
</reference>
<dbReference type="EMBL" id="PYSW02000009">
    <property type="protein sequence ID" value="KAG2388917.1"/>
    <property type="molecule type" value="Genomic_DNA"/>
</dbReference>
<feature type="compositionally biased region" description="Basic and acidic residues" evidence="1">
    <location>
        <begin position="88"/>
        <end position="97"/>
    </location>
</feature>
<evidence type="ECO:0000313" key="3">
    <source>
        <dbReference type="Proteomes" id="UP000816034"/>
    </source>
</evidence>
<dbReference type="RefSeq" id="XP_044552909.1">
    <property type="nucleotide sequence ID" value="XM_044693101.1"/>
</dbReference>
<feature type="compositionally biased region" description="Polar residues" evidence="1">
    <location>
        <begin position="210"/>
        <end position="222"/>
    </location>
</feature>
<proteinExistence type="predicted"/>
<accession>A0AA88KU08</accession>
<protein>
    <submittedName>
        <fullName evidence="2">Uncharacterized protein</fullName>
    </submittedName>
</protein>
<evidence type="ECO:0000256" key="1">
    <source>
        <dbReference type="SAM" id="MobiDB-lite"/>
    </source>
</evidence>
<keyword evidence="3" id="KW-1185">Reference proteome</keyword>
<dbReference type="GeneID" id="68092818"/>
<evidence type="ECO:0000313" key="2">
    <source>
        <dbReference type="EMBL" id="KAG2388917.1"/>
    </source>
</evidence>
<name>A0AA88KU08_NAELO</name>
<feature type="region of interest" description="Disordered" evidence="1">
    <location>
        <begin position="210"/>
        <end position="234"/>
    </location>
</feature>
<feature type="compositionally biased region" description="Polar residues" evidence="1">
    <location>
        <begin position="61"/>
        <end position="74"/>
    </location>
</feature>
<dbReference type="AlphaFoldDB" id="A0AA88KU08"/>
<feature type="compositionally biased region" description="Basic and acidic residues" evidence="1">
    <location>
        <begin position="223"/>
        <end position="234"/>
    </location>
</feature>
<feature type="region of interest" description="Disordered" evidence="1">
    <location>
        <begin position="1"/>
        <end position="137"/>
    </location>
</feature>